<dbReference type="EMBL" id="JAHRIO010054825">
    <property type="protein sequence ID" value="MEQ2176682.1"/>
    <property type="molecule type" value="Genomic_DNA"/>
</dbReference>
<feature type="domain" description="Thiolase N-terminal" evidence="3">
    <location>
        <begin position="38"/>
        <end position="109"/>
    </location>
</feature>
<name>A0ABV0P2I3_9TELE</name>
<evidence type="ECO:0000313" key="4">
    <source>
        <dbReference type="EMBL" id="MEQ2176682.1"/>
    </source>
</evidence>
<dbReference type="InterPro" id="IPR020616">
    <property type="entry name" value="Thiolase_N"/>
</dbReference>
<keyword evidence="1" id="KW-0808">Transferase</keyword>
<dbReference type="Proteomes" id="UP001476798">
    <property type="component" value="Unassembled WGS sequence"/>
</dbReference>
<dbReference type="PROSITE" id="PS00098">
    <property type="entry name" value="THIOLASE_1"/>
    <property type="match status" value="1"/>
</dbReference>
<reference evidence="4 5" key="1">
    <citation type="submission" date="2021-06" db="EMBL/GenBank/DDBJ databases">
        <authorList>
            <person name="Palmer J.M."/>
        </authorList>
    </citation>
    <scope>NUCLEOTIDE SEQUENCE [LARGE SCALE GENOMIC DNA]</scope>
    <source>
        <strain evidence="4 5">GA_2019</strain>
        <tissue evidence="4">Muscle</tissue>
    </source>
</reference>
<comment type="caution">
    <text evidence="4">The sequence shown here is derived from an EMBL/GenBank/DDBJ whole genome shotgun (WGS) entry which is preliminary data.</text>
</comment>
<keyword evidence="5" id="KW-1185">Reference proteome</keyword>
<organism evidence="4 5">
    <name type="scientific">Goodea atripinnis</name>
    <dbReference type="NCBI Taxonomy" id="208336"/>
    <lineage>
        <taxon>Eukaryota</taxon>
        <taxon>Metazoa</taxon>
        <taxon>Chordata</taxon>
        <taxon>Craniata</taxon>
        <taxon>Vertebrata</taxon>
        <taxon>Euteleostomi</taxon>
        <taxon>Actinopterygii</taxon>
        <taxon>Neopterygii</taxon>
        <taxon>Teleostei</taxon>
        <taxon>Neoteleostei</taxon>
        <taxon>Acanthomorphata</taxon>
        <taxon>Ovalentaria</taxon>
        <taxon>Atherinomorphae</taxon>
        <taxon>Cyprinodontiformes</taxon>
        <taxon>Goodeidae</taxon>
        <taxon>Goodea</taxon>
    </lineage>
</organism>
<gene>
    <name evidence="4" type="primary">SCP2_1</name>
    <name evidence="4" type="ORF">GOODEAATRI_030517</name>
</gene>
<evidence type="ECO:0000313" key="5">
    <source>
        <dbReference type="Proteomes" id="UP001476798"/>
    </source>
</evidence>
<dbReference type="Pfam" id="PF00108">
    <property type="entry name" value="Thiolase_N"/>
    <property type="match status" value="1"/>
</dbReference>
<dbReference type="PANTHER" id="PTHR42870">
    <property type="entry name" value="ACETYL-COA C-ACETYLTRANSFERASE"/>
    <property type="match status" value="1"/>
</dbReference>
<dbReference type="PANTHER" id="PTHR42870:SF1">
    <property type="entry name" value="NON-SPECIFIC LIPID-TRANSFER PROTEIN-LIKE 2"/>
    <property type="match status" value="1"/>
</dbReference>
<proteinExistence type="predicted"/>
<protein>
    <submittedName>
        <fullName evidence="4">Sterol carrier protein 2</fullName>
    </submittedName>
</protein>
<feature type="region of interest" description="Disordered" evidence="2">
    <location>
        <begin position="1"/>
        <end position="21"/>
    </location>
</feature>
<feature type="compositionally biased region" description="Polar residues" evidence="2">
    <location>
        <begin position="1"/>
        <end position="11"/>
    </location>
</feature>
<evidence type="ECO:0000259" key="3">
    <source>
        <dbReference type="Pfam" id="PF00108"/>
    </source>
</evidence>
<feature type="non-terminal residue" evidence="4">
    <location>
        <position position="1"/>
    </location>
</feature>
<dbReference type="Gene3D" id="3.40.47.10">
    <property type="match status" value="1"/>
</dbReference>
<evidence type="ECO:0000256" key="2">
    <source>
        <dbReference type="SAM" id="MobiDB-lite"/>
    </source>
</evidence>
<sequence length="112" mass="12135">ALFSSQSSLSRTAEEESSYHGTWEEEQSVCYRCGHDEGEKALTDAGVPYSAIEQACVGYVYGDSTCGQRAIYHSLGLTGIPIINVNNNCSTGSTALFMARQLIQGGESSWWL</sequence>
<accession>A0ABV0P2I3</accession>
<dbReference type="InterPro" id="IPR016039">
    <property type="entry name" value="Thiolase-like"/>
</dbReference>
<evidence type="ECO:0000256" key="1">
    <source>
        <dbReference type="ARBA" id="ARBA00022679"/>
    </source>
</evidence>
<dbReference type="SUPFAM" id="SSF53901">
    <property type="entry name" value="Thiolase-like"/>
    <property type="match status" value="1"/>
</dbReference>
<dbReference type="InterPro" id="IPR020615">
    <property type="entry name" value="Thiolase_acyl_enz_int_AS"/>
</dbReference>